<dbReference type="KEGG" id="cel:CELE_Y24D9A.6"/>
<dbReference type="Proteomes" id="UP000001940">
    <property type="component" value="Chromosome IV"/>
</dbReference>
<dbReference type="EMBL" id="BX284604">
    <property type="protein sequence ID" value="CCD71901.1"/>
    <property type="molecule type" value="Genomic_DNA"/>
</dbReference>
<dbReference type="AlphaFoldDB" id="Q9N556"/>
<evidence type="ECO:0000256" key="1">
    <source>
        <dbReference type="SAM" id="MobiDB-lite"/>
    </source>
</evidence>
<dbReference type="UCSC" id="Y24D9A.6">
    <property type="organism name" value="c. elegans"/>
</dbReference>
<name>Q9N556_CAEEL</name>
<evidence type="ECO:0000313" key="3">
    <source>
        <dbReference type="EMBL" id="CCD71901.1"/>
    </source>
</evidence>
<keyword evidence="2" id="KW-1133">Transmembrane helix</keyword>
<dbReference type="AGR" id="WB:WBGene00021284"/>
<protein>
    <submittedName>
        <fullName evidence="3">Uncharacterized protein</fullName>
    </submittedName>
</protein>
<dbReference type="RefSeq" id="NP_500557.1">
    <property type="nucleotide sequence ID" value="NM_068156.1"/>
</dbReference>
<accession>Q9N556</accession>
<feature type="transmembrane region" description="Helical" evidence="2">
    <location>
        <begin position="26"/>
        <end position="45"/>
    </location>
</feature>
<keyword evidence="4" id="KW-1185">Reference proteome</keyword>
<evidence type="ECO:0000313" key="4">
    <source>
        <dbReference type="Proteomes" id="UP000001940"/>
    </source>
</evidence>
<dbReference type="WormBase" id="Y24D9A.6">
    <property type="protein sequence ID" value="CE21457"/>
    <property type="gene ID" value="WBGene00021284"/>
</dbReference>
<reference evidence="3 4" key="1">
    <citation type="journal article" date="1998" name="Science">
        <title>Genome sequence of the nematode C. elegans: a platform for investigating biology.</title>
        <authorList>
            <consortium name="The C. elegans sequencing consortium"/>
            <person name="Sulson J.E."/>
            <person name="Waterston R."/>
        </authorList>
    </citation>
    <scope>NUCLEOTIDE SEQUENCE [LARGE SCALE GENOMIC DNA]</scope>
    <source>
        <strain evidence="3 4">Bristol N2</strain>
    </source>
</reference>
<evidence type="ECO:0000313" key="5">
    <source>
        <dbReference type="WormBase" id="Y24D9A.6"/>
    </source>
</evidence>
<keyword evidence="2" id="KW-0472">Membrane</keyword>
<dbReference type="InParanoid" id="Q9N556"/>
<dbReference type="Bgee" id="WBGene00021284">
    <property type="expression patterns" value="Expressed in pharyngeal muscle cell (C elegans) and 2 other cell types or tissues"/>
</dbReference>
<dbReference type="GeneID" id="189531"/>
<feature type="compositionally biased region" description="Acidic residues" evidence="1">
    <location>
        <begin position="128"/>
        <end position="137"/>
    </location>
</feature>
<gene>
    <name evidence="3" type="ORF">CELE_Y24D9A.6</name>
    <name evidence="3 5" type="ORF">Y24D9A.6</name>
</gene>
<dbReference type="HOGENOM" id="CLU_1679522_0_0_1"/>
<proteinExistence type="predicted"/>
<dbReference type="CTD" id="189531"/>
<organism evidence="3 4">
    <name type="scientific">Caenorhabditis elegans</name>
    <dbReference type="NCBI Taxonomy" id="6239"/>
    <lineage>
        <taxon>Eukaryota</taxon>
        <taxon>Metazoa</taxon>
        <taxon>Ecdysozoa</taxon>
        <taxon>Nematoda</taxon>
        <taxon>Chromadorea</taxon>
        <taxon>Rhabditida</taxon>
        <taxon>Rhabditina</taxon>
        <taxon>Rhabditomorpha</taxon>
        <taxon>Rhabditoidea</taxon>
        <taxon>Rhabditidae</taxon>
        <taxon>Peloderinae</taxon>
        <taxon>Caenorhabditis</taxon>
    </lineage>
</organism>
<dbReference type="PaxDb" id="6239-Y24D9A.6"/>
<keyword evidence="2" id="KW-0812">Transmembrane</keyword>
<evidence type="ECO:0000256" key="2">
    <source>
        <dbReference type="SAM" id="Phobius"/>
    </source>
</evidence>
<sequence length="157" mass="18698">MPNYRKKNGQFIFCLIFMCSSPLKKIFYSKTCFTHFLSFLFQFFLNSIIDQLAKVLKFGNCRKFSIFIKSICQFSISIYTSSVWAKTNVLSKNRVKRNVLDRCLCVCLERKKKKKKGIYCHHKTTVGEGEDDEDEDEKTQREWERRTRNSVCEPNDW</sequence>
<feature type="compositionally biased region" description="Basic and acidic residues" evidence="1">
    <location>
        <begin position="138"/>
        <end position="147"/>
    </location>
</feature>
<feature type="region of interest" description="Disordered" evidence="1">
    <location>
        <begin position="125"/>
        <end position="157"/>
    </location>
</feature>